<keyword evidence="2" id="KW-0732">Signal</keyword>
<dbReference type="InterPro" id="IPR010131">
    <property type="entry name" value="MdtP/NodT-like"/>
</dbReference>
<sequence>MKTRIGLSLLGLAALSACTLGPVYQKPDMALPAHYREDPAWVKAQPKDDTPKGDWWNLFGDGTLNALVAQVNISNQNLLAAQAQYRQAVALAKQADAAYFPTVTGGVAETRSFTGGGAGTGNFKNGTINNNYRLNFNASWEPDLWGSIAQSANAAKASEQASLGDLQAARLSTQTQLVKNYFALRIADTQGLLLNKTVEAYKQALDVSTNQYEAGIVTKADVASATAQLKAAQAQVAANQLQRVQLEHAIAVLLGKAPSEFSIAPLDQPYTLLPPPVTPQLPATLLERRPDIAAAERRVAAANAKIGVAEAAFFPNLTLSASAGFQNSAYSNWLTYPARFWSVGPALAQTLFDGGLRSAQKEQAIAVYDQTVAQYRQTVLGALQEVEDNLAGLNLLAQQAQLQDEAVKAAQESLDLNTNQYKAGTVSYLNVLTAQTTLLNNQRSALTVQGNRLTAAAALIAALGGGY</sequence>
<organism evidence="3 4">
    <name type="scientific">Limnobacter litoralis</name>
    <dbReference type="NCBI Taxonomy" id="481366"/>
    <lineage>
        <taxon>Bacteria</taxon>
        <taxon>Pseudomonadati</taxon>
        <taxon>Pseudomonadota</taxon>
        <taxon>Betaproteobacteria</taxon>
        <taxon>Burkholderiales</taxon>
        <taxon>Burkholderiaceae</taxon>
        <taxon>Limnobacter</taxon>
    </lineage>
</organism>
<evidence type="ECO:0000313" key="3">
    <source>
        <dbReference type="EMBL" id="GLR27115.1"/>
    </source>
</evidence>
<keyword evidence="4" id="KW-1185">Reference proteome</keyword>
<gene>
    <name evidence="3" type="ORF">GCM10007875_22060</name>
</gene>
<keyword evidence="2" id="KW-0449">Lipoprotein</keyword>
<feature type="chain" id="PRO_5044993159" description="Efflux transporter outer membrane subunit" evidence="2">
    <location>
        <begin position="20"/>
        <end position="467"/>
    </location>
</feature>
<dbReference type="RefSeq" id="WP_284281830.1">
    <property type="nucleotide sequence ID" value="NZ_BSOJ01000027.1"/>
</dbReference>
<evidence type="ECO:0000256" key="1">
    <source>
        <dbReference type="ARBA" id="ARBA00007613"/>
    </source>
</evidence>
<dbReference type="PANTHER" id="PTHR30203:SF33">
    <property type="entry name" value="BLR4455 PROTEIN"/>
    <property type="match status" value="1"/>
</dbReference>
<dbReference type="SUPFAM" id="SSF56954">
    <property type="entry name" value="Outer membrane efflux proteins (OEP)"/>
    <property type="match status" value="1"/>
</dbReference>
<dbReference type="Gene3D" id="2.20.200.10">
    <property type="entry name" value="Outer membrane efflux proteins (OEP)"/>
    <property type="match status" value="1"/>
</dbReference>
<comment type="similarity">
    <text evidence="1 2">Belongs to the outer membrane factor (OMF) (TC 1.B.17) family.</text>
</comment>
<proteinExistence type="inferred from homology"/>
<evidence type="ECO:0008006" key="5">
    <source>
        <dbReference type="Google" id="ProtNLM"/>
    </source>
</evidence>
<dbReference type="NCBIfam" id="TIGR01845">
    <property type="entry name" value="outer_NodT"/>
    <property type="match status" value="1"/>
</dbReference>
<dbReference type="Gene3D" id="1.20.1600.10">
    <property type="entry name" value="Outer membrane efflux proteins (OEP)"/>
    <property type="match status" value="1"/>
</dbReference>
<keyword evidence="2" id="KW-0472">Membrane</keyword>
<keyword evidence="2" id="KW-0812">Transmembrane</keyword>
<accession>A0ABQ5YTH4</accession>
<dbReference type="PROSITE" id="PS51257">
    <property type="entry name" value="PROKAR_LIPOPROTEIN"/>
    <property type="match status" value="1"/>
</dbReference>
<evidence type="ECO:0000313" key="4">
    <source>
        <dbReference type="Proteomes" id="UP001156664"/>
    </source>
</evidence>
<comment type="caution">
    <text evidence="3">The sequence shown here is derived from an EMBL/GenBank/DDBJ whole genome shotgun (WGS) entry which is preliminary data.</text>
</comment>
<dbReference type="PANTHER" id="PTHR30203">
    <property type="entry name" value="OUTER MEMBRANE CATION EFFLUX PROTEIN"/>
    <property type="match status" value="1"/>
</dbReference>
<keyword evidence="2" id="KW-1134">Transmembrane beta strand</keyword>
<protein>
    <recommendedName>
        <fullName evidence="5">Efflux transporter outer membrane subunit</fullName>
    </recommendedName>
</protein>
<name>A0ABQ5YTH4_9BURK</name>
<evidence type="ECO:0000256" key="2">
    <source>
        <dbReference type="RuleBase" id="RU362097"/>
    </source>
</evidence>
<keyword evidence="2" id="KW-0564">Palmitate</keyword>
<comment type="subcellular location">
    <subcellularLocation>
        <location evidence="2">Cell membrane</location>
        <topology evidence="2">Lipid-anchor</topology>
    </subcellularLocation>
</comment>
<dbReference type="EMBL" id="BSOJ01000027">
    <property type="protein sequence ID" value="GLR27115.1"/>
    <property type="molecule type" value="Genomic_DNA"/>
</dbReference>
<feature type="signal peptide" evidence="2">
    <location>
        <begin position="1"/>
        <end position="19"/>
    </location>
</feature>
<dbReference type="Proteomes" id="UP001156664">
    <property type="component" value="Unassembled WGS sequence"/>
</dbReference>
<dbReference type="InterPro" id="IPR003423">
    <property type="entry name" value="OMP_efflux"/>
</dbReference>
<dbReference type="Pfam" id="PF02321">
    <property type="entry name" value="OEP"/>
    <property type="match status" value="2"/>
</dbReference>
<reference evidence="4" key="1">
    <citation type="journal article" date="2019" name="Int. J. Syst. Evol. Microbiol.">
        <title>The Global Catalogue of Microorganisms (GCM) 10K type strain sequencing project: providing services to taxonomists for standard genome sequencing and annotation.</title>
        <authorList>
            <consortium name="The Broad Institute Genomics Platform"/>
            <consortium name="The Broad Institute Genome Sequencing Center for Infectious Disease"/>
            <person name="Wu L."/>
            <person name="Ma J."/>
        </authorList>
    </citation>
    <scope>NUCLEOTIDE SEQUENCE [LARGE SCALE GENOMIC DNA]</scope>
    <source>
        <strain evidence="4">NBRC 105857</strain>
    </source>
</reference>